<protein>
    <submittedName>
        <fullName evidence="1">Uncharacterized protein</fullName>
    </submittedName>
</protein>
<gene>
    <name evidence="1" type="ORF">AOQ84DRAFT_361994</name>
</gene>
<dbReference type="AlphaFoldDB" id="A0A8E2F5F5"/>
<dbReference type="Proteomes" id="UP000250140">
    <property type="component" value="Unassembled WGS sequence"/>
</dbReference>
<organism evidence="1 2">
    <name type="scientific">Glonium stellatum</name>
    <dbReference type="NCBI Taxonomy" id="574774"/>
    <lineage>
        <taxon>Eukaryota</taxon>
        <taxon>Fungi</taxon>
        <taxon>Dikarya</taxon>
        <taxon>Ascomycota</taxon>
        <taxon>Pezizomycotina</taxon>
        <taxon>Dothideomycetes</taxon>
        <taxon>Pleosporomycetidae</taxon>
        <taxon>Gloniales</taxon>
        <taxon>Gloniaceae</taxon>
        <taxon>Glonium</taxon>
    </lineage>
</organism>
<proteinExistence type="predicted"/>
<accession>A0A8E2F5F5</accession>
<evidence type="ECO:0000313" key="1">
    <source>
        <dbReference type="EMBL" id="OCL10897.1"/>
    </source>
</evidence>
<reference evidence="1 2" key="1">
    <citation type="journal article" date="2016" name="Nat. Commun.">
        <title>Ectomycorrhizal ecology is imprinted in the genome of the dominant symbiotic fungus Cenococcum geophilum.</title>
        <authorList>
            <consortium name="DOE Joint Genome Institute"/>
            <person name="Peter M."/>
            <person name="Kohler A."/>
            <person name="Ohm R.A."/>
            <person name="Kuo A."/>
            <person name="Krutzmann J."/>
            <person name="Morin E."/>
            <person name="Arend M."/>
            <person name="Barry K.W."/>
            <person name="Binder M."/>
            <person name="Choi C."/>
            <person name="Clum A."/>
            <person name="Copeland A."/>
            <person name="Grisel N."/>
            <person name="Haridas S."/>
            <person name="Kipfer T."/>
            <person name="LaButti K."/>
            <person name="Lindquist E."/>
            <person name="Lipzen A."/>
            <person name="Maire R."/>
            <person name="Meier B."/>
            <person name="Mihaltcheva S."/>
            <person name="Molinier V."/>
            <person name="Murat C."/>
            <person name="Poggeler S."/>
            <person name="Quandt C.A."/>
            <person name="Sperisen C."/>
            <person name="Tritt A."/>
            <person name="Tisserant E."/>
            <person name="Crous P.W."/>
            <person name="Henrissat B."/>
            <person name="Nehls U."/>
            <person name="Egli S."/>
            <person name="Spatafora J.W."/>
            <person name="Grigoriev I.V."/>
            <person name="Martin F.M."/>
        </authorList>
    </citation>
    <scope>NUCLEOTIDE SEQUENCE [LARGE SCALE GENOMIC DNA]</scope>
    <source>
        <strain evidence="1 2">CBS 207.34</strain>
    </source>
</reference>
<name>A0A8E2F5F5_9PEZI</name>
<sequence>MNMALFEVTWQLIEVTEPINLALSVCWLGLAQAAFEYAGDGANAAWIRSLGLELVPSPDIYDSAQRAGRGHIEKTRVEYGLQHQAAEWREEALRAFARAWARLSKAERATEADEVNQKGVEAFGHSAWSEETANLVSSEEMEDYAGEGIMF</sequence>
<dbReference type="EMBL" id="KV749142">
    <property type="protein sequence ID" value="OCL10897.1"/>
    <property type="molecule type" value="Genomic_DNA"/>
</dbReference>
<keyword evidence="2" id="KW-1185">Reference proteome</keyword>
<evidence type="ECO:0000313" key="2">
    <source>
        <dbReference type="Proteomes" id="UP000250140"/>
    </source>
</evidence>